<comment type="caution">
    <text evidence="1">The sequence shown here is derived from an EMBL/GenBank/DDBJ whole genome shotgun (WGS) entry which is preliminary data.</text>
</comment>
<name>A0ACC4DDX6_PURLI</name>
<sequence length="195" mass="21672">MSGAMPVLKDDWPHKLNKLHSSASYVSDSESALVRMGSEASSADGIWLLDVDPSRDTLDVALAPRPCSKLTINLISENGRQRKSCIVINSHGHASVRHIFCRDPRHGRAPSPRCKQYFVNYRSFAVLRAPLYRGFTMTAESPSAPKQGTQLVGSNLLDMVNCLLRNSYLVQGSLGVKTPQTIYLRTARRAIYRIE</sequence>
<gene>
    <name evidence="1" type="ORF">ACCO45_011466</name>
</gene>
<accession>A0ACC4DDX6</accession>
<keyword evidence="2" id="KW-1185">Reference proteome</keyword>
<proteinExistence type="predicted"/>
<dbReference type="EMBL" id="JBGNUJ010000011">
    <property type="protein sequence ID" value="KAL3953510.1"/>
    <property type="molecule type" value="Genomic_DNA"/>
</dbReference>
<evidence type="ECO:0000313" key="2">
    <source>
        <dbReference type="Proteomes" id="UP001638806"/>
    </source>
</evidence>
<evidence type="ECO:0000313" key="1">
    <source>
        <dbReference type="EMBL" id="KAL3953510.1"/>
    </source>
</evidence>
<reference evidence="1" key="1">
    <citation type="submission" date="2024-12" db="EMBL/GenBank/DDBJ databases">
        <title>Comparative genomics and development of molecular markers within Purpureocillium lilacinum and among Purpureocillium species.</title>
        <authorList>
            <person name="Yeh Z.-Y."/>
            <person name="Ni N.-T."/>
            <person name="Lo P.-H."/>
            <person name="Mushyakhwo K."/>
            <person name="Lin C.-F."/>
            <person name="Nai Y.-S."/>
        </authorList>
    </citation>
    <scope>NUCLEOTIDE SEQUENCE</scope>
    <source>
        <strain evidence="1">NCHU-NPUST-175</strain>
    </source>
</reference>
<protein>
    <submittedName>
        <fullName evidence="1">Uncharacterized protein</fullName>
    </submittedName>
</protein>
<dbReference type="Proteomes" id="UP001638806">
    <property type="component" value="Unassembled WGS sequence"/>
</dbReference>
<organism evidence="1 2">
    <name type="scientific">Purpureocillium lilacinum</name>
    <name type="common">Paecilomyces lilacinus</name>
    <dbReference type="NCBI Taxonomy" id="33203"/>
    <lineage>
        <taxon>Eukaryota</taxon>
        <taxon>Fungi</taxon>
        <taxon>Dikarya</taxon>
        <taxon>Ascomycota</taxon>
        <taxon>Pezizomycotina</taxon>
        <taxon>Sordariomycetes</taxon>
        <taxon>Hypocreomycetidae</taxon>
        <taxon>Hypocreales</taxon>
        <taxon>Ophiocordycipitaceae</taxon>
        <taxon>Purpureocillium</taxon>
    </lineage>
</organism>